<name>B3RRP2_TRIAD</name>
<evidence type="ECO:0000256" key="6">
    <source>
        <dbReference type="SAM" id="Phobius"/>
    </source>
</evidence>
<keyword evidence="3 6" id="KW-0812">Transmembrane</keyword>
<dbReference type="CDD" id="cd15904">
    <property type="entry name" value="TSPO_MBR"/>
    <property type="match status" value="1"/>
</dbReference>
<dbReference type="EMBL" id="DS985243">
    <property type="protein sequence ID" value="EDV26386.1"/>
    <property type="molecule type" value="Genomic_DNA"/>
</dbReference>
<comment type="similarity">
    <text evidence="2">Belongs to the TspO/BZRP family.</text>
</comment>
<dbReference type="AlphaFoldDB" id="B3RRP2"/>
<dbReference type="Pfam" id="PF03073">
    <property type="entry name" value="TspO_MBR"/>
    <property type="match status" value="1"/>
</dbReference>
<dbReference type="Gene3D" id="1.20.1260.100">
    <property type="entry name" value="TspO/MBR protein"/>
    <property type="match status" value="1"/>
</dbReference>
<dbReference type="InterPro" id="IPR038330">
    <property type="entry name" value="TspO/MBR-related_sf"/>
</dbReference>
<comment type="subcellular location">
    <subcellularLocation>
        <location evidence="1">Membrane</location>
        <topology evidence="1">Multi-pass membrane protein</topology>
    </subcellularLocation>
</comment>
<dbReference type="GO" id="GO:0033013">
    <property type="term" value="P:tetrapyrrole metabolic process"/>
    <property type="evidence" value="ECO:0007669"/>
    <property type="project" value="UniProtKB-ARBA"/>
</dbReference>
<dbReference type="KEGG" id="tad:TRIADDRAFT_22860"/>
<dbReference type="PANTHER" id="PTHR10057">
    <property type="entry name" value="PERIPHERAL-TYPE BENZODIAZEPINE RECEPTOR"/>
    <property type="match status" value="1"/>
</dbReference>
<organism evidence="7 8">
    <name type="scientific">Trichoplax adhaerens</name>
    <name type="common">Trichoplax reptans</name>
    <dbReference type="NCBI Taxonomy" id="10228"/>
    <lineage>
        <taxon>Eukaryota</taxon>
        <taxon>Metazoa</taxon>
        <taxon>Placozoa</taxon>
        <taxon>Uniplacotomia</taxon>
        <taxon>Trichoplacea</taxon>
        <taxon>Trichoplacidae</taxon>
        <taxon>Trichoplax</taxon>
    </lineage>
</organism>
<feature type="transmembrane region" description="Helical" evidence="6">
    <location>
        <begin position="80"/>
        <end position="98"/>
    </location>
</feature>
<dbReference type="RefSeq" id="XP_002110382.1">
    <property type="nucleotide sequence ID" value="XM_002110346.1"/>
</dbReference>
<dbReference type="PIRSF" id="PIRSF005859">
    <property type="entry name" value="PBR"/>
    <property type="match status" value="1"/>
</dbReference>
<accession>B3RRP2</accession>
<dbReference type="STRING" id="10228.B3RRP2"/>
<keyword evidence="4 6" id="KW-1133">Transmembrane helix</keyword>
<dbReference type="CTD" id="6752113"/>
<dbReference type="GeneID" id="6752113"/>
<dbReference type="OrthoDB" id="8841220at2759"/>
<evidence type="ECO:0008006" key="9">
    <source>
        <dbReference type="Google" id="ProtNLM"/>
    </source>
</evidence>
<reference evidence="7 8" key="1">
    <citation type="journal article" date="2008" name="Nature">
        <title>The Trichoplax genome and the nature of placozoans.</title>
        <authorList>
            <person name="Srivastava M."/>
            <person name="Begovic E."/>
            <person name="Chapman J."/>
            <person name="Putnam N.H."/>
            <person name="Hellsten U."/>
            <person name="Kawashima T."/>
            <person name="Kuo A."/>
            <person name="Mitros T."/>
            <person name="Salamov A."/>
            <person name="Carpenter M.L."/>
            <person name="Signorovitch A.Y."/>
            <person name="Moreno M.A."/>
            <person name="Kamm K."/>
            <person name="Grimwood J."/>
            <person name="Schmutz J."/>
            <person name="Shapiro H."/>
            <person name="Grigoriev I.V."/>
            <person name="Buss L.W."/>
            <person name="Schierwater B."/>
            <person name="Dellaporta S.L."/>
            <person name="Rokhsar D.S."/>
        </authorList>
    </citation>
    <scope>NUCLEOTIDE SEQUENCE [LARGE SCALE GENOMIC DNA]</scope>
    <source>
        <strain evidence="7 8">Grell-BS-1999</strain>
    </source>
</reference>
<dbReference type="PANTHER" id="PTHR10057:SF0">
    <property type="entry name" value="TRANSLOCATOR PROTEIN"/>
    <property type="match status" value="1"/>
</dbReference>
<evidence type="ECO:0000256" key="1">
    <source>
        <dbReference type="ARBA" id="ARBA00004141"/>
    </source>
</evidence>
<dbReference type="OMA" id="RNTLIMH"/>
<dbReference type="PhylomeDB" id="B3RRP2"/>
<dbReference type="InterPro" id="IPR004307">
    <property type="entry name" value="TspO_MBR"/>
</dbReference>
<sequence length="165" mass="18466">MIEWAKIAIAISIPQIGSYVSNHVAISIDNSWYRNLKKPHMFNTPSWIISPFQITTYSATGYASYLVLRGMDNFGDGAAIALTFYGASLALNFTWLPLCYQTKNLGLATVGALATWGCAIQCVRRFYPISITAGRLTIPYLAWLSYKAIFNIAVWWHNSKGEEIE</sequence>
<dbReference type="GO" id="GO:0005741">
    <property type="term" value="C:mitochondrial outer membrane"/>
    <property type="evidence" value="ECO:0000318"/>
    <property type="project" value="GO_Central"/>
</dbReference>
<dbReference type="eggNOG" id="KOG3797">
    <property type="taxonomic scope" value="Eukaryota"/>
</dbReference>
<protein>
    <recommendedName>
        <fullName evidence="9">Translocator protein</fullName>
    </recommendedName>
</protein>
<dbReference type="FunFam" id="1.20.1260.100:FF:000001">
    <property type="entry name" value="translocator protein 2"/>
    <property type="match status" value="1"/>
</dbReference>
<dbReference type="HOGENOM" id="CLU_091805_2_1_1"/>
<evidence type="ECO:0000256" key="3">
    <source>
        <dbReference type="ARBA" id="ARBA00022692"/>
    </source>
</evidence>
<keyword evidence="8" id="KW-1185">Reference proteome</keyword>
<feature type="transmembrane region" description="Helical" evidence="6">
    <location>
        <begin position="47"/>
        <end position="68"/>
    </location>
</feature>
<evidence type="ECO:0000256" key="4">
    <source>
        <dbReference type="ARBA" id="ARBA00022989"/>
    </source>
</evidence>
<evidence type="ECO:0000313" key="7">
    <source>
        <dbReference type="EMBL" id="EDV26386.1"/>
    </source>
</evidence>
<keyword evidence="5 6" id="KW-0472">Membrane</keyword>
<proteinExistence type="inferred from homology"/>
<dbReference type="InParanoid" id="B3RRP2"/>
<gene>
    <name evidence="7" type="ORF">TRIADDRAFT_22860</name>
</gene>
<evidence type="ECO:0000256" key="2">
    <source>
        <dbReference type="ARBA" id="ARBA00007524"/>
    </source>
</evidence>
<dbReference type="Proteomes" id="UP000009022">
    <property type="component" value="Unassembled WGS sequence"/>
</dbReference>
<evidence type="ECO:0000313" key="8">
    <source>
        <dbReference type="Proteomes" id="UP000009022"/>
    </source>
</evidence>
<evidence type="ECO:0000256" key="5">
    <source>
        <dbReference type="ARBA" id="ARBA00023136"/>
    </source>
</evidence>